<sequence length="187" mass="19596">MPQTPPDGIDPETSVRATVPMTGGGRCVLSGFPGLQTGVDGGAYIDPAQMELTVERIAHLGAELCLLLPEAAELPESALDQASKALGAVGLEVILLPIRDFEAPDAAFMDLWSALGPRLHALLNRNGTCAVSCQYGAGRSGLVTALLLIERGMQTEAAIAHVRAHFAEAVESEVQVAWLKGRGFPEA</sequence>
<dbReference type="InterPro" id="IPR000387">
    <property type="entry name" value="Tyr_Pase_dom"/>
</dbReference>
<dbReference type="RefSeq" id="WP_193079616.1">
    <property type="nucleotide sequence ID" value="NZ_CP045201.1"/>
</dbReference>
<keyword evidence="3" id="KW-1185">Reference proteome</keyword>
<dbReference type="KEGG" id="pshq:F3W81_13245"/>
<evidence type="ECO:0000313" key="3">
    <source>
        <dbReference type="Proteomes" id="UP000594118"/>
    </source>
</evidence>
<dbReference type="PROSITE" id="PS50056">
    <property type="entry name" value="TYR_PHOSPHATASE_2"/>
    <property type="match status" value="1"/>
</dbReference>
<dbReference type="Proteomes" id="UP000594118">
    <property type="component" value="Chromosome"/>
</dbReference>
<evidence type="ECO:0000313" key="2">
    <source>
        <dbReference type="EMBL" id="QOL81701.1"/>
    </source>
</evidence>
<proteinExistence type="predicted"/>
<reference evidence="2 3" key="1">
    <citation type="submission" date="2019-10" db="EMBL/GenBank/DDBJ databases">
        <title>Pseudopuniceibacterium sp. HQ09 islated from Antarctica.</title>
        <authorList>
            <person name="Liao L."/>
            <person name="Su S."/>
            <person name="Chen B."/>
            <person name="Yu Y."/>
        </authorList>
    </citation>
    <scope>NUCLEOTIDE SEQUENCE [LARGE SCALE GENOMIC DNA]</scope>
    <source>
        <strain evidence="2 3">HQ09</strain>
    </source>
</reference>
<dbReference type="Pfam" id="PF22785">
    <property type="entry name" value="Tc-R-P"/>
    <property type="match status" value="1"/>
</dbReference>
<name>A0A7L9WMT6_9RHOB</name>
<organism evidence="2 3">
    <name type="scientific">Pseudooceanicola spongiae</name>
    <dbReference type="NCBI Taxonomy" id="2613965"/>
    <lineage>
        <taxon>Bacteria</taxon>
        <taxon>Pseudomonadati</taxon>
        <taxon>Pseudomonadota</taxon>
        <taxon>Alphaproteobacteria</taxon>
        <taxon>Rhodobacterales</taxon>
        <taxon>Paracoccaceae</taxon>
        <taxon>Pseudooceanicola</taxon>
    </lineage>
</organism>
<evidence type="ECO:0000259" key="1">
    <source>
        <dbReference type="PROSITE" id="PS50056"/>
    </source>
</evidence>
<dbReference type="InterPro" id="IPR029021">
    <property type="entry name" value="Prot-tyrosine_phosphatase-like"/>
</dbReference>
<feature type="domain" description="Tyrosine specific protein phosphatases" evidence="1">
    <location>
        <begin position="106"/>
        <end position="177"/>
    </location>
</feature>
<gene>
    <name evidence="2" type="ORF">F3W81_13245</name>
</gene>
<dbReference type="AlphaFoldDB" id="A0A7L9WMT6"/>
<dbReference type="EMBL" id="CP045201">
    <property type="protein sequence ID" value="QOL81701.1"/>
    <property type="molecule type" value="Genomic_DNA"/>
</dbReference>
<dbReference type="SUPFAM" id="SSF52799">
    <property type="entry name" value="(Phosphotyrosine protein) phosphatases II"/>
    <property type="match status" value="1"/>
</dbReference>
<protein>
    <recommendedName>
        <fullName evidence="1">Tyrosine specific protein phosphatases domain-containing protein</fullName>
    </recommendedName>
</protein>
<accession>A0A7L9WMT6</accession>
<dbReference type="Gene3D" id="3.90.190.10">
    <property type="entry name" value="Protein tyrosine phosphatase superfamily"/>
    <property type="match status" value="1"/>
</dbReference>